<dbReference type="PANTHER" id="PTHR30231:SF2">
    <property type="entry name" value="RIBONUCLEASE T"/>
    <property type="match status" value="1"/>
</dbReference>
<comment type="subunit">
    <text evidence="5">Homodimer.</text>
</comment>
<comment type="function">
    <text evidence="5">Trims short 3' overhangs of a variety of RNA species, leaving a one or two nucleotide 3' overhang. Responsible for the end-turnover of tRNA: specifically removes the terminal AMP residue from uncharged tRNA (tRNA-C-C-A). Also appears to be involved in tRNA biosynthesis.</text>
</comment>
<dbReference type="Proteomes" id="UP000633814">
    <property type="component" value="Unassembled WGS sequence"/>
</dbReference>
<evidence type="ECO:0000256" key="4">
    <source>
        <dbReference type="ARBA" id="ARBA00022839"/>
    </source>
</evidence>
<protein>
    <recommendedName>
        <fullName evidence="5">Ribonuclease T</fullName>
        <ecNumber evidence="5">3.1.13.-</ecNumber>
    </recommendedName>
    <alternativeName>
        <fullName evidence="5">Exoribonuclease T</fullName>
        <shortName evidence="5">RNase T</shortName>
    </alternativeName>
</protein>
<comment type="similarity">
    <text evidence="5">Belongs to the RNase T family.</text>
</comment>
<evidence type="ECO:0000256" key="2">
    <source>
        <dbReference type="ARBA" id="ARBA00022722"/>
    </source>
</evidence>
<dbReference type="InterPro" id="IPR036397">
    <property type="entry name" value="RNaseH_sf"/>
</dbReference>
<comment type="caution">
    <text evidence="7">The sequence shown here is derived from an EMBL/GenBank/DDBJ whole genome shotgun (WGS) entry which is preliminary data.</text>
</comment>
<feature type="binding site" evidence="5">
    <location>
        <position position="22"/>
    </location>
    <ligand>
        <name>Mg(2+)</name>
        <dbReference type="ChEBI" id="CHEBI:18420"/>
        <label>2</label>
        <note>catalytic</note>
    </ligand>
</feature>
<dbReference type="EMBL" id="JAEINI020000001">
    <property type="protein sequence ID" value="MCB5225682.1"/>
    <property type="molecule type" value="Genomic_DNA"/>
</dbReference>
<feature type="site" description="Important for substrate binding and specificity" evidence="5">
    <location>
        <position position="123"/>
    </location>
</feature>
<keyword evidence="1 5" id="KW-0819">tRNA processing</keyword>
<name>A0ABS8C047_9ALTE</name>
<dbReference type="InterPro" id="IPR005987">
    <property type="entry name" value="RNase_T"/>
</dbReference>
<feature type="binding site" evidence="5">
    <location>
        <position position="24"/>
    </location>
    <ligand>
        <name>Mg(2+)</name>
        <dbReference type="ChEBI" id="CHEBI:18420"/>
        <label>2</label>
        <note>catalytic</note>
    </ligand>
</feature>
<keyword evidence="5" id="KW-0460">Magnesium</keyword>
<keyword evidence="2 5" id="KW-0540">Nuclease</keyword>
<reference evidence="7 8" key="1">
    <citation type="submission" date="2021-10" db="EMBL/GenBank/DDBJ databases">
        <title>Alishewanella koreense sp. nov. isolated from seawater of southwestern coast in South Korea and the proposal for the reclassification of Rheinheimera perlucida and Rheinheimera tuosuensis as Arsukibacterium perlucida and Arsukibacterium tuosuensis.</title>
        <authorList>
            <person name="Kim K.H."/>
            <person name="Ruan W."/>
            <person name="Kim K.R."/>
            <person name="Baek J.H."/>
            <person name="Jeon C.O."/>
        </authorList>
    </citation>
    <scope>NUCLEOTIDE SEQUENCE [LARGE SCALE GENOMIC DNA]</scope>
    <source>
        <strain evidence="7 8">16-MA</strain>
    </source>
</reference>
<evidence type="ECO:0000256" key="1">
    <source>
        <dbReference type="ARBA" id="ARBA00022694"/>
    </source>
</evidence>
<feature type="site" description="Important for substrate binding and specificity" evidence="5">
    <location>
        <position position="76"/>
    </location>
</feature>
<dbReference type="RefSeq" id="WP_226749768.1">
    <property type="nucleotide sequence ID" value="NZ_JAEINI020000001.1"/>
</dbReference>
<dbReference type="PANTHER" id="PTHR30231">
    <property type="entry name" value="DNA POLYMERASE III SUBUNIT EPSILON"/>
    <property type="match status" value="1"/>
</dbReference>
<proteinExistence type="inferred from homology"/>
<feature type="binding site" evidence="5">
    <location>
        <position position="180"/>
    </location>
    <ligand>
        <name>Mg(2+)</name>
        <dbReference type="ChEBI" id="CHEBI:18420"/>
        <label>2</label>
        <note>catalytic</note>
    </ligand>
</feature>
<gene>
    <name evidence="5 7" type="primary">rnt</name>
    <name evidence="7" type="ORF">JAO78_002500</name>
</gene>
<feature type="domain" description="Exonuclease" evidence="6">
    <location>
        <begin position="17"/>
        <end position="202"/>
    </location>
</feature>
<dbReference type="EC" id="3.1.13.-" evidence="5"/>
<dbReference type="Gene3D" id="3.30.420.10">
    <property type="entry name" value="Ribonuclease H-like superfamily/Ribonuclease H"/>
    <property type="match status" value="1"/>
</dbReference>
<dbReference type="InterPro" id="IPR013520">
    <property type="entry name" value="Ribonucl_H"/>
</dbReference>
<organism evidence="7 8">
    <name type="scientific">Alishewanella maricola</name>
    <dbReference type="NCBI Taxonomy" id="2795740"/>
    <lineage>
        <taxon>Bacteria</taxon>
        <taxon>Pseudomonadati</taxon>
        <taxon>Pseudomonadota</taxon>
        <taxon>Gammaproteobacteria</taxon>
        <taxon>Alteromonadales</taxon>
        <taxon>Alteromonadaceae</taxon>
        <taxon>Alishewanella</taxon>
    </lineage>
</organism>
<feature type="site" description="Important for substrate binding and specificity" evidence="5">
    <location>
        <position position="145"/>
    </location>
</feature>
<feature type="site" description="Important for substrate binding and specificity" evidence="5">
    <location>
        <position position="28"/>
    </location>
</feature>
<feature type="binding site" evidence="5">
    <location>
        <position position="185"/>
    </location>
    <ligand>
        <name>Mg(2+)</name>
        <dbReference type="ChEBI" id="CHEBI:18420"/>
        <label>2</label>
        <note>catalytic</note>
    </ligand>
</feature>
<dbReference type="Pfam" id="PF00929">
    <property type="entry name" value="RNase_T"/>
    <property type="match status" value="1"/>
</dbReference>
<dbReference type="CDD" id="cd06134">
    <property type="entry name" value="RNaseT"/>
    <property type="match status" value="1"/>
</dbReference>
<dbReference type="NCBIfam" id="TIGR01298">
    <property type="entry name" value="RNaseT"/>
    <property type="match status" value="1"/>
</dbReference>
<keyword evidence="4 5" id="KW-0269">Exonuclease</keyword>
<dbReference type="HAMAP" id="MF_00157">
    <property type="entry name" value="RNase_T"/>
    <property type="match status" value="1"/>
</dbReference>
<evidence type="ECO:0000256" key="3">
    <source>
        <dbReference type="ARBA" id="ARBA00022801"/>
    </source>
</evidence>
<keyword evidence="8" id="KW-1185">Reference proteome</keyword>
<dbReference type="SMART" id="SM00479">
    <property type="entry name" value="EXOIII"/>
    <property type="match status" value="1"/>
</dbReference>
<feature type="binding site" evidence="5">
    <location>
        <position position="22"/>
    </location>
    <ligand>
        <name>Mg(2+)</name>
        <dbReference type="ChEBI" id="CHEBI:18420"/>
        <label>1</label>
        <note>catalytic</note>
    </ligand>
</feature>
<evidence type="ECO:0000256" key="5">
    <source>
        <dbReference type="HAMAP-Rule" id="MF_00157"/>
    </source>
</evidence>
<feature type="active site" description="Proton donor/acceptor" evidence="5">
    <location>
        <position position="180"/>
    </location>
</feature>
<accession>A0ABS8C047</accession>
<keyword evidence="5" id="KW-0479">Metal-binding</keyword>
<dbReference type="SUPFAM" id="SSF53098">
    <property type="entry name" value="Ribonuclease H-like"/>
    <property type="match status" value="1"/>
</dbReference>
<sequence>MPAQTTSLLARRFRGYYPVVIDIETAGFNAQTDAMLEIAVNLLTMDETGQLLPGETLHFHVEPFEGANLDASSLAFNGIDPFNPLRGAVHEREAIGEICKAVRKAQKAAGCQRSVIVAHNSAFDQGFFNAAINRLNYKRSPFHAFVSFDTTSLAALALGQTVLAKACAQAGIAFDAKEAHSALYDTERTAELFCYIVNRWQQLGGWPLADALAEESTDAESDALTAPTDEA</sequence>
<evidence type="ECO:0000313" key="7">
    <source>
        <dbReference type="EMBL" id="MCB5225682.1"/>
    </source>
</evidence>
<evidence type="ECO:0000313" key="8">
    <source>
        <dbReference type="Proteomes" id="UP000633814"/>
    </source>
</evidence>
<dbReference type="InterPro" id="IPR012337">
    <property type="entry name" value="RNaseH-like_sf"/>
</dbReference>
<keyword evidence="3 5" id="KW-0378">Hydrolase</keyword>
<evidence type="ECO:0000259" key="6">
    <source>
        <dbReference type="SMART" id="SM00479"/>
    </source>
</evidence>
<comment type="cofactor">
    <cofactor evidence="5">
        <name>Mg(2+)</name>
        <dbReference type="ChEBI" id="CHEBI:18420"/>
    </cofactor>
    <text evidence="5">Binds two Mg(2+) per subunit. The active form of the enzyme binds two Mg(2+) ions in its active site. The first Mg(2+) forms only one salt bridge with the protein.</text>
</comment>